<protein>
    <submittedName>
        <fullName evidence="2">Uncharacterized protein</fullName>
    </submittedName>
</protein>
<sequence length="104" mass="10995">MHGPRHDEIVKSLVDLLVSVLPEGAERITATGETDLGHSTSSLTVSDAGGTVTPVASPPEFDLTLIQLWDDTAAADAEPWNTYTLTVQRDGAFTLALSYVSPEG</sequence>
<proteinExistence type="predicted"/>
<evidence type="ECO:0000313" key="2">
    <source>
        <dbReference type="EMBL" id="MDR7275364.1"/>
    </source>
</evidence>
<organism evidence="2 3">
    <name type="scientific">Catenuloplanes atrovinosus</name>
    <dbReference type="NCBI Taxonomy" id="137266"/>
    <lineage>
        <taxon>Bacteria</taxon>
        <taxon>Bacillati</taxon>
        <taxon>Actinomycetota</taxon>
        <taxon>Actinomycetes</taxon>
        <taxon>Micromonosporales</taxon>
        <taxon>Micromonosporaceae</taxon>
        <taxon>Catenuloplanes</taxon>
    </lineage>
</organism>
<reference evidence="2" key="1">
    <citation type="submission" date="2023-07" db="EMBL/GenBank/DDBJ databases">
        <title>Sequencing the genomes of 1000 actinobacteria strains.</title>
        <authorList>
            <person name="Klenk H.-P."/>
        </authorList>
    </citation>
    <scope>NUCLEOTIDE SEQUENCE</scope>
    <source>
        <strain evidence="2">DSM 44707</strain>
    </source>
</reference>
<dbReference type="AlphaFoldDB" id="A0AAE3YNL5"/>
<evidence type="ECO:0000256" key="1">
    <source>
        <dbReference type="SAM" id="MobiDB-lite"/>
    </source>
</evidence>
<feature type="region of interest" description="Disordered" evidence="1">
    <location>
        <begin position="29"/>
        <end position="53"/>
    </location>
</feature>
<dbReference type="InterPro" id="IPR036170">
    <property type="entry name" value="YezG-like_sf"/>
</dbReference>
<dbReference type="SUPFAM" id="SSF160424">
    <property type="entry name" value="BH3703-like"/>
    <property type="match status" value="1"/>
</dbReference>
<accession>A0AAE3YNL5</accession>
<dbReference type="Proteomes" id="UP001183643">
    <property type="component" value="Unassembled WGS sequence"/>
</dbReference>
<name>A0AAE3YNL5_9ACTN</name>
<evidence type="ECO:0000313" key="3">
    <source>
        <dbReference type="Proteomes" id="UP001183643"/>
    </source>
</evidence>
<dbReference type="RefSeq" id="WP_310366239.1">
    <property type="nucleotide sequence ID" value="NZ_JAVDYB010000001.1"/>
</dbReference>
<gene>
    <name evidence="2" type="ORF">J2S41_002142</name>
</gene>
<dbReference type="EMBL" id="JAVDYB010000001">
    <property type="protein sequence ID" value="MDR7275364.1"/>
    <property type="molecule type" value="Genomic_DNA"/>
</dbReference>
<comment type="caution">
    <text evidence="2">The sequence shown here is derived from an EMBL/GenBank/DDBJ whole genome shotgun (WGS) entry which is preliminary data.</text>
</comment>
<keyword evidence="3" id="KW-1185">Reference proteome</keyword>